<dbReference type="SUPFAM" id="SSF56925">
    <property type="entry name" value="OMPA-like"/>
    <property type="match status" value="1"/>
</dbReference>
<accession>A0A2W5T1A5</accession>
<feature type="signal peptide" evidence="1">
    <location>
        <begin position="1"/>
        <end position="18"/>
    </location>
</feature>
<evidence type="ECO:0000313" key="3">
    <source>
        <dbReference type="Proteomes" id="UP000249061"/>
    </source>
</evidence>
<dbReference type="Gene3D" id="2.40.160.20">
    <property type="match status" value="1"/>
</dbReference>
<sequence length="254" mass="27921">MNRFLLVLLALLAVPAFAQKSSEDEAGDVSEVDKDASGPLRDRIRPVSGHLFLMGGRFEISPGVAISVRDAFWQKIGFGAAFTYHFNEDLALSLRGMYNLSLVSGGAQICAPDGGCQPPTREELTTLNGQPANVAYGYLSLLTSLDLQWSPIYGKLSLFAEKFLSFNMYFLAGPSFLMYGPQNTPTAGGNVGVGFRFFINEWLTVRLEVRDVIYGEVGARPDRITGQQQVSIRNQIMPEIGFSMFIPTVFKEAQ</sequence>
<dbReference type="InterPro" id="IPR030820">
    <property type="entry name" value="OMP_myx_plus_Proteobacteria"/>
</dbReference>
<organism evidence="2 3">
    <name type="scientific">Archangium gephyra</name>
    <dbReference type="NCBI Taxonomy" id="48"/>
    <lineage>
        <taxon>Bacteria</taxon>
        <taxon>Pseudomonadati</taxon>
        <taxon>Myxococcota</taxon>
        <taxon>Myxococcia</taxon>
        <taxon>Myxococcales</taxon>
        <taxon>Cystobacterineae</taxon>
        <taxon>Archangiaceae</taxon>
        <taxon>Archangium</taxon>
    </lineage>
</organism>
<feature type="chain" id="PRO_5016158009" evidence="1">
    <location>
        <begin position="19"/>
        <end position="254"/>
    </location>
</feature>
<keyword evidence="1" id="KW-0732">Signal</keyword>
<dbReference type="AlphaFoldDB" id="A0A2W5T1A5"/>
<dbReference type="Proteomes" id="UP000249061">
    <property type="component" value="Unassembled WGS sequence"/>
</dbReference>
<dbReference type="InterPro" id="IPR011250">
    <property type="entry name" value="OMP/PagP_B-barrel"/>
</dbReference>
<comment type="caution">
    <text evidence="2">The sequence shown here is derived from an EMBL/GenBank/DDBJ whole genome shotgun (WGS) entry which is preliminary data.</text>
</comment>
<reference evidence="2 3" key="1">
    <citation type="submission" date="2017-08" db="EMBL/GenBank/DDBJ databases">
        <title>Infants hospitalized years apart are colonized by the same room-sourced microbial strains.</title>
        <authorList>
            <person name="Brooks B."/>
            <person name="Olm M.R."/>
            <person name="Firek B.A."/>
            <person name="Baker R."/>
            <person name="Thomas B.C."/>
            <person name="Morowitz M.J."/>
            <person name="Banfield J.F."/>
        </authorList>
    </citation>
    <scope>NUCLEOTIDE SEQUENCE [LARGE SCALE GENOMIC DNA]</scope>
    <source>
        <strain evidence="2">S2_003_000_R2_14</strain>
    </source>
</reference>
<dbReference type="NCBIfam" id="TIGR04565">
    <property type="entry name" value="OMP_myx_plus"/>
    <property type="match status" value="1"/>
</dbReference>
<evidence type="ECO:0000313" key="2">
    <source>
        <dbReference type="EMBL" id="PZR08842.1"/>
    </source>
</evidence>
<evidence type="ECO:0000256" key="1">
    <source>
        <dbReference type="SAM" id="SignalP"/>
    </source>
</evidence>
<name>A0A2W5T1A5_9BACT</name>
<protein>
    <submittedName>
        <fullName evidence="2">Outer membrane beta-barrel domain-containing protein</fullName>
    </submittedName>
</protein>
<gene>
    <name evidence="2" type="ORF">DI536_23390</name>
</gene>
<dbReference type="EMBL" id="QFQP01000023">
    <property type="protein sequence ID" value="PZR08842.1"/>
    <property type="molecule type" value="Genomic_DNA"/>
</dbReference>
<proteinExistence type="predicted"/>